<evidence type="ECO:0000313" key="3">
    <source>
        <dbReference type="Proteomes" id="UP000183687"/>
    </source>
</evidence>
<dbReference type="Proteomes" id="UP000183687">
    <property type="component" value="Unassembled WGS sequence"/>
</dbReference>
<keyword evidence="1" id="KW-0472">Membrane</keyword>
<proteinExistence type="predicted"/>
<evidence type="ECO:0000256" key="1">
    <source>
        <dbReference type="SAM" id="Phobius"/>
    </source>
</evidence>
<organism evidence="2 3">
    <name type="scientific">Atopobium minutum</name>
    <dbReference type="NCBI Taxonomy" id="1381"/>
    <lineage>
        <taxon>Bacteria</taxon>
        <taxon>Bacillati</taxon>
        <taxon>Actinomycetota</taxon>
        <taxon>Coriobacteriia</taxon>
        <taxon>Coriobacteriales</taxon>
        <taxon>Atopobiaceae</taxon>
        <taxon>Atopobium</taxon>
    </lineage>
</organism>
<keyword evidence="1" id="KW-1133">Transmembrane helix</keyword>
<dbReference type="AlphaFoldDB" id="A0AB38A5W7"/>
<evidence type="ECO:0000313" key="2">
    <source>
        <dbReference type="EMBL" id="SEB56902.1"/>
    </source>
</evidence>
<name>A0AB38A5W7_9ACTN</name>
<dbReference type="EMBL" id="FNSH01000001">
    <property type="protein sequence ID" value="SEB56902.1"/>
    <property type="molecule type" value="Genomic_DNA"/>
</dbReference>
<protein>
    <submittedName>
        <fullName evidence="2">Uncharacterized protein</fullName>
    </submittedName>
</protein>
<gene>
    <name evidence="2" type="ORF">SAMN04489746_0626</name>
</gene>
<dbReference type="RefSeq" id="WP_002563274.1">
    <property type="nucleotide sequence ID" value="NZ_CALJSN010000006.1"/>
</dbReference>
<sequence length="63" mass="6542">MSRCSERPVPVSTYKKTGTIGLVGLIIFGILVALYLANKPVNQPNANVPAAQAAQTEAQGASD</sequence>
<accession>A0AB38A5W7</accession>
<keyword evidence="1" id="KW-0812">Transmembrane</keyword>
<feature type="transmembrane region" description="Helical" evidence="1">
    <location>
        <begin position="20"/>
        <end position="37"/>
    </location>
</feature>
<reference evidence="2 3" key="1">
    <citation type="submission" date="2016-10" db="EMBL/GenBank/DDBJ databases">
        <authorList>
            <person name="Varghese N."/>
            <person name="Submissions S."/>
        </authorList>
    </citation>
    <scope>NUCLEOTIDE SEQUENCE [LARGE SCALE GENOMIC DNA]</scope>
    <source>
        <strain evidence="2 3">DSM 20586</strain>
    </source>
</reference>
<comment type="caution">
    <text evidence="2">The sequence shown here is derived from an EMBL/GenBank/DDBJ whole genome shotgun (WGS) entry which is preliminary data.</text>
</comment>